<reference evidence="1" key="1">
    <citation type="submission" date="2014-11" db="EMBL/GenBank/DDBJ databases">
        <authorList>
            <person name="Amaro Gonzalez C."/>
        </authorList>
    </citation>
    <scope>NUCLEOTIDE SEQUENCE</scope>
</reference>
<evidence type="ECO:0000313" key="1">
    <source>
        <dbReference type="EMBL" id="JAH41425.1"/>
    </source>
</evidence>
<reference evidence="1" key="2">
    <citation type="journal article" date="2015" name="Fish Shellfish Immunol.">
        <title>Early steps in the European eel (Anguilla anguilla)-Vibrio vulnificus interaction in the gills: Role of the RtxA13 toxin.</title>
        <authorList>
            <person name="Callol A."/>
            <person name="Pajuelo D."/>
            <person name="Ebbesson L."/>
            <person name="Teles M."/>
            <person name="MacKenzie S."/>
            <person name="Amaro C."/>
        </authorList>
    </citation>
    <scope>NUCLEOTIDE SEQUENCE</scope>
</reference>
<dbReference type="EMBL" id="GBXM01067152">
    <property type="protein sequence ID" value="JAH41425.1"/>
    <property type="molecule type" value="Transcribed_RNA"/>
</dbReference>
<accession>A0A0E9SL87</accession>
<protein>
    <submittedName>
        <fullName evidence="1">Uncharacterized protein</fullName>
    </submittedName>
</protein>
<organism evidence="1">
    <name type="scientific">Anguilla anguilla</name>
    <name type="common">European freshwater eel</name>
    <name type="synonym">Muraena anguilla</name>
    <dbReference type="NCBI Taxonomy" id="7936"/>
    <lineage>
        <taxon>Eukaryota</taxon>
        <taxon>Metazoa</taxon>
        <taxon>Chordata</taxon>
        <taxon>Craniata</taxon>
        <taxon>Vertebrata</taxon>
        <taxon>Euteleostomi</taxon>
        <taxon>Actinopterygii</taxon>
        <taxon>Neopterygii</taxon>
        <taxon>Teleostei</taxon>
        <taxon>Anguilliformes</taxon>
        <taxon>Anguillidae</taxon>
        <taxon>Anguilla</taxon>
    </lineage>
</organism>
<name>A0A0E9SL87_ANGAN</name>
<sequence>MMDCASIWLFKKNQWTCLYNVNIVLRSSGKVVSSEGLLNLGIS</sequence>
<dbReference type="AlphaFoldDB" id="A0A0E9SL87"/>
<proteinExistence type="predicted"/>